<dbReference type="SUPFAM" id="SSF54001">
    <property type="entry name" value="Cysteine proteinases"/>
    <property type="match status" value="1"/>
</dbReference>
<dbReference type="InterPro" id="IPR038765">
    <property type="entry name" value="Papain-like_cys_pep_sf"/>
</dbReference>
<dbReference type="Pfam" id="PF00443">
    <property type="entry name" value="UCH"/>
    <property type="match status" value="1"/>
</dbReference>
<dbReference type="InterPro" id="IPR050185">
    <property type="entry name" value="Ub_carboxyl-term_hydrolase"/>
</dbReference>
<dbReference type="GO" id="GO:0016579">
    <property type="term" value="P:protein deubiquitination"/>
    <property type="evidence" value="ECO:0007669"/>
    <property type="project" value="InterPro"/>
</dbReference>
<evidence type="ECO:0000259" key="1">
    <source>
        <dbReference type="PROSITE" id="PS50235"/>
    </source>
</evidence>
<dbReference type="InterPro" id="IPR018200">
    <property type="entry name" value="USP_CS"/>
</dbReference>
<dbReference type="Gene3D" id="3.90.70.10">
    <property type="entry name" value="Cysteine proteinases"/>
    <property type="match status" value="1"/>
</dbReference>
<dbReference type="PROSITE" id="PS00972">
    <property type="entry name" value="USP_1"/>
    <property type="match status" value="1"/>
</dbReference>
<dbReference type="PROSITE" id="PS00973">
    <property type="entry name" value="USP_2"/>
    <property type="match status" value="1"/>
</dbReference>
<dbReference type="InterPro" id="IPR028889">
    <property type="entry name" value="USP"/>
</dbReference>
<name>A0A6C0CK51_9ZZZZ</name>
<feature type="domain" description="USP" evidence="1">
    <location>
        <begin position="7"/>
        <end position="340"/>
    </location>
</feature>
<sequence>MEKKGLTGLGNLGNTCFINSCMQVLSHTTLLNNFLNKDDGNYKQKLSAYHDKQYLLDSKLLVEWDNLRKLMWEENRTISPGGYLKAIQYVAKNKKKDIFTGYAQNDLPEFLLFIIDAFHNGMRREVDMKIKGKIKNDKDKLAIKCFEMMKQMYSSEYSELLDIFYGIHVSVIEKDGKELSIKPEPYFIIDLPLDLEKPTINIKDCFDKYCKPELIEDWKNEETGENEHVNRVIKFWSLPNILVIDLKRFTFDGKKIQKPVNLELDNLDLREYIEGYNKDSFIYELYGVCNHSGGVLGGHYTATVKIECGEWYLFNDTNVSPIKFTGENNTSGYCLFYRKKN</sequence>
<dbReference type="GO" id="GO:0004843">
    <property type="term" value="F:cysteine-type deubiquitinase activity"/>
    <property type="evidence" value="ECO:0007669"/>
    <property type="project" value="InterPro"/>
</dbReference>
<proteinExistence type="predicted"/>
<dbReference type="AlphaFoldDB" id="A0A6C0CK51"/>
<accession>A0A6C0CK51</accession>
<reference evidence="2" key="1">
    <citation type="journal article" date="2020" name="Nature">
        <title>Giant virus diversity and host interactions through global metagenomics.</title>
        <authorList>
            <person name="Schulz F."/>
            <person name="Roux S."/>
            <person name="Paez-Espino D."/>
            <person name="Jungbluth S."/>
            <person name="Walsh D.A."/>
            <person name="Denef V.J."/>
            <person name="McMahon K.D."/>
            <person name="Konstantinidis K.T."/>
            <person name="Eloe-Fadrosh E.A."/>
            <person name="Kyrpides N.C."/>
            <person name="Woyke T."/>
        </authorList>
    </citation>
    <scope>NUCLEOTIDE SEQUENCE</scope>
    <source>
        <strain evidence="2">GVMAG-M-3300021185-45</strain>
    </source>
</reference>
<protein>
    <recommendedName>
        <fullName evidence="1">USP domain-containing protein</fullName>
    </recommendedName>
</protein>
<dbReference type="EMBL" id="MN739423">
    <property type="protein sequence ID" value="QHT04054.1"/>
    <property type="molecule type" value="Genomic_DNA"/>
</dbReference>
<evidence type="ECO:0000313" key="2">
    <source>
        <dbReference type="EMBL" id="QHT04054.1"/>
    </source>
</evidence>
<dbReference type="PROSITE" id="PS50235">
    <property type="entry name" value="USP_3"/>
    <property type="match status" value="1"/>
</dbReference>
<dbReference type="InterPro" id="IPR001394">
    <property type="entry name" value="Peptidase_C19_UCH"/>
</dbReference>
<organism evidence="2">
    <name type="scientific">viral metagenome</name>
    <dbReference type="NCBI Taxonomy" id="1070528"/>
    <lineage>
        <taxon>unclassified sequences</taxon>
        <taxon>metagenomes</taxon>
        <taxon>organismal metagenomes</taxon>
    </lineage>
</organism>
<dbReference type="PANTHER" id="PTHR21646">
    <property type="entry name" value="UBIQUITIN CARBOXYL-TERMINAL HYDROLASE"/>
    <property type="match status" value="1"/>
</dbReference>